<keyword evidence="2" id="KW-0472">Membrane</keyword>
<proteinExistence type="predicted"/>
<evidence type="ECO:0000313" key="3">
    <source>
        <dbReference type="EMBL" id="VDL82770.1"/>
    </source>
</evidence>
<feature type="compositionally biased region" description="Low complexity" evidence="1">
    <location>
        <begin position="9"/>
        <end position="22"/>
    </location>
</feature>
<evidence type="ECO:0000256" key="2">
    <source>
        <dbReference type="SAM" id="Phobius"/>
    </source>
</evidence>
<dbReference type="WBParaSite" id="NBR_0001904001-mRNA-1">
    <property type="protein sequence ID" value="NBR_0001904001-mRNA-1"/>
    <property type="gene ID" value="NBR_0001904001"/>
</dbReference>
<protein>
    <submittedName>
        <fullName evidence="5">Transmembrane protein</fullName>
    </submittedName>
</protein>
<feature type="region of interest" description="Disordered" evidence="1">
    <location>
        <begin position="1"/>
        <end position="34"/>
    </location>
</feature>
<evidence type="ECO:0000313" key="4">
    <source>
        <dbReference type="Proteomes" id="UP000271162"/>
    </source>
</evidence>
<dbReference type="Proteomes" id="UP000271162">
    <property type="component" value="Unassembled WGS sequence"/>
</dbReference>
<dbReference type="AlphaFoldDB" id="A0A0N4YP69"/>
<dbReference type="EMBL" id="UYSL01023862">
    <property type="protein sequence ID" value="VDL82770.1"/>
    <property type="molecule type" value="Genomic_DNA"/>
</dbReference>
<evidence type="ECO:0000256" key="1">
    <source>
        <dbReference type="SAM" id="MobiDB-lite"/>
    </source>
</evidence>
<name>A0A0N4YP69_NIPBR</name>
<reference evidence="3 4" key="2">
    <citation type="submission" date="2018-11" db="EMBL/GenBank/DDBJ databases">
        <authorList>
            <consortium name="Pathogen Informatics"/>
        </authorList>
    </citation>
    <scope>NUCLEOTIDE SEQUENCE [LARGE SCALE GENOMIC DNA]</scope>
</reference>
<organism evidence="5">
    <name type="scientific">Nippostrongylus brasiliensis</name>
    <name type="common">Rat hookworm</name>
    <dbReference type="NCBI Taxonomy" id="27835"/>
    <lineage>
        <taxon>Eukaryota</taxon>
        <taxon>Metazoa</taxon>
        <taxon>Ecdysozoa</taxon>
        <taxon>Nematoda</taxon>
        <taxon>Chromadorea</taxon>
        <taxon>Rhabditida</taxon>
        <taxon>Rhabditina</taxon>
        <taxon>Rhabditomorpha</taxon>
        <taxon>Strongyloidea</taxon>
        <taxon>Heligmosomidae</taxon>
        <taxon>Nippostrongylus</taxon>
    </lineage>
</organism>
<keyword evidence="2" id="KW-0812">Transmembrane</keyword>
<evidence type="ECO:0000313" key="5">
    <source>
        <dbReference type="WBParaSite" id="NBR_0001904001-mRNA-1"/>
    </source>
</evidence>
<accession>A0A0N4YP69</accession>
<gene>
    <name evidence="3" type="ORF">NBR_LOCUS19041</name>
</gene>
<feature type="transmembrane region" description="Helical" evidence="2">
    <location>
        <begin position="57"/>
        <end position="82"/>
    </location>
</feature>
<sequence length="113" mass="12384">MSSSTVNDGASTSTGSSSSAATPFRVKVPRSHHENRQLKAGFVDDNNEELSYFRFSLLWPATVAAVFSVTLFIVAIVGSLYTDYIPTEMELKRSFLAKYGTSRFICNVSFPTG</sequence>
<dbReference type="OrthoDB" id="5847023at2759"/>
<reference evidence="5" key="1">
    <citation type="submission" date="2017-02" db="UniProtKB">
        <authorList>
            <consortium name="WormBaseParasite"/>
        </authorList>
    </citation>
    <scope>IDENTIFICATION</scope>
</reference>
<keyword evidence="4" id="KW-1185">Reference proteome</keyword>
<keyword evidence="2" id="KW-1133">Transmembrane helix</keyword>